<accession>A0A562UQJ7</accession>
<gene>
    <name evidence="12" type="ORF">LX16_4657</name>
</gene>
<evidence type="ECO:0000256" key="2">
    <source>
        <dbReference type="ARBA" id="ARBA00008524"/>
    </source>
</evidence>
<dbReference type="SUPFAM" id="SSF69304">
    <property type="entry name" value="Tricorn protease N-terminal domain"/>
    <property type="match status" value="1"/>
</dbReference>
<feature type="compositionally biased region" description="Basic and acidic residues" evidence="10">
    <location>
        <begin position="1075"/>
        <end position="1091"/>
    </location>
</feature>
<name>A0A562UQJ7_9ACTN</name>
<dbReference type="SUPFAM" id="SSF50156">
    <property type="entry name" value="PDZ domain-like"/>
    <property type="match status" value="1"/>
</dbReference>
<dbReference type="Pfam" id="PF14685">
    <property type="entry name" value="PDZ_Tricorn"/>
    <property type="match status" value="1"/>
</dbReference>
<comment type="similarity">
    <text evidence="2 7">Belongs to the peptidase S41B family.</text>
</comment>
<dbReference type="GO" id="GO:0005737">
    <property type="term" value="C:cytoplasm"/>
    <property type="evidence" value="ECO:0007669"/>
    <property type="project" value="UniProtKB-SubCell"/>
</dbReference>
<comment type="caution">
    <text evidence="12">The sequence shown here is derived from an EMBL/GenBank/DDBJ whole genome shotgun (WGS) entry which is preliminary data.</text>
</comment>
<keyword evidence="4 7" id="KW-0645">Protease</keyword>
<dbReference type="InterPro" id="IPR015943">
    <property type="entry name" value="WD40/YVTN_repeat-like_dom_sf"/>
</dbReference>
<feature type="active site" description="Charge relay system" evidence="8">
    <location>
        <position position="1040"/>
    </location>
</feature>
<dbReference type="Gene3D" id="2.30.42.10">
    <property type="match status" value="1"/>
</dbReference>
<sequence>MTTGYPRFPTIHGDTIVFVAEDDLWRVPADGGTAHRLTAGLAAASDPRISPDGRHVAYTGAEEGPAEVYLAPSEGGEGRRLTYEAGGSCKVVGWTPDGSHVLYASSITSPTRVESRLRKVAATGGDSVELPLGRAGSISFGPGGARVIGREYWRDFAHWKRYRGGTAGQLWLDANGDGDFRKLIKLDGNLTSPQLIGDRVYFLSDHEGYGNVYSCDYSGGDLRRHTDHDDFYARSLSGDGSRMVYHCGGALYLLDPAEDGPRRLDVYTPVTRTQRARKFVDASSYLHSVKPSPEGGRLAVTSRGKAFSFANWEGPVIQHGDTDGTRYRLLTWLHGGRRLVAVAGDTSPEETLAELSADESEPQRRHPQLDLGRAVQLVASPTEARIAVANHRNQLLLVDLDGEEPRLTVLDTARYGRISDPVFSPDGKWLAYACPEIPSEIDSAPANGIRLVELATGEITSAAERVLSDSSPAFDPDGRFLYFIGHREFNPVYDSLHFDLGFPTGSRPYAVSLRADTPVPFVPQPAPLVESGDDKPAEDKASEDKPADADSGEEAAPEATEAPDPDAFRIDREGLRDRVVPLPVPDGVYQRVLGVSGKVLVLSEPVAGTIPSHESDDSSQGVIETVDLATGKVERYADGVSAMALSADGKALLYLTDDQVRVVKATEKAPDGGDFNRESGWVDLSRIKVSVRPELEWPQMFREAWRLLAQQFWTEDMSGVDWNAVYDRYAPMVDQVSTRAELSDLIWEMNGELGTSHVYETPGDPRRGPHYGQGYLGADFSVDEEGRYRIDRILRGDVWRPDATSPLNRPGVDVREGDLVLAVNGQPVGEAGRAPATVGQRLVNQAGEEVRLTVRRGDGPPRQVVVKALVDEQALRYRAWVDANRAAVHAATGGRIGYVHIPDMGPHGYAEFHRGFLNEYDRQGLLIDVRNNGGGHVSSLLIEKLARRRHAYDFSRWDAPTPHPVESPRGPMVALTNELAGSDGDIFSHSFRLLGLGPLVGTRTWGGVIGYTGRPGLSDNTFLSQPEFAFHFDDAKWGVENYGVQPDVEVEYPPQAYAAGEDPQLAKAVEVALQELERRPGHRPDPSDRPRLSAPPLPPRPQDRS</sequence>
<feature type="region of interest" description="Disordered" evidence="10">
    <location>
        <begin position="522"/>
        <end position="570"/>
    </location>
</feature>
<evidence type="ECO:0000256" key="7">
    <source>
        <dbReference type="PIRNR" id="PIRNR036421"/>
    </source>
</evidence>
<dbReference type="InterPro" id="IPR029045">
    <property type="entry name" value="ClpP/crotonase-like_dom_sf"/>
</dbReference>
<dbReference type="InterPro" id="IPR028204">
    <property type="entry name" value="Tricorn_C1"/>
</dbReference>
<dbReference type="CDD" id="cd07562">
    <property type="entry name" value="Peptidase_S41_TRI"/>
    <property type="match status" value="1"/>
</dbReference>
<reference evidence="12 13" key="1">
    <citation type="journal article" date="2013" name="Stand. Genomic Sci.">
        <title>Genomic Encyclopedia of Type Strains, Phase I: The one thousand microbial genomes (KMG-I) project.</title>
        <authorList>
            <person name="Kyrpides N.C."/>
            <person name="Woyke T."/>
            <person name="Eisen J.A."/>
            <person name="Garrity G."/>
            <person name="Lilburn T.G."/>
            <person name="Beck B.J."/>
            <person name="Whitman W.B."/>
            <person name="Hugenholtz P."/>
            <person name="Klenk H.P."/>
        </authorList>
    </citation>
    <scope>NUCLEOTIDE SEQUENCE [LARGE SCALE GENOMIC DNA]</scope>
    <source>
        <strain evidence="12 13">DSM 45044</strain>
    </source>
</reference>
<dbReference type="OrthoDB" id="9758793at2"/>
<dbReference type="AlphaFoldDB" id="A0A562UQJ7"/>
<dbReference type="PIRSF" id="PIRSF036421">
    <property type="entry name" value="Tricorn_protease"/>
    <property type="match status" value="1"/>
</dbReference>
<comment type="subcellular location">
    <subcellularLocation>
        <location evidence="1 7">Cytoplasm</location>
    </subcellularLocation>
</comment>
<feature type="site" description="Transition state stabilizer; via amide nitrogen" evidence="9">
    <location>
        <position position="983"/>
    </location>
</feature>
<evidence type="ECO:0000256" key="1">
    <source>
        <dbReference type="ARBA" id="ARBA00004496"/>
    </source>
</evidence>
<dbReference type="Pfam" id="PF14684">
    <property type="entry name" value="Tricorn_C1"/>
    <property type="match status" value="1"/>
</dbReference>
<evidence type="ECO:0000259" key="11">
    <source>
        <dbReference type="SMART" id="SM00245"/>
    </source>
</evidence>
<dbReference type="Gene3D" id="3.90.226.10">
    <property type="entry name" value="2-enoyl-CoA Hydratase, Chain A, domain 1"/>
    <property type="match status" value="1"/>
</dbReference>
<dbReference type="Gene3D" id="2.120.10.60">
    <property type="entry name" value="Tricorn protease N-terminal domain"/>
    <property type="match status" value="1"/>
</dbReference>
<dbReference type="Pfam" id="PF26550">
    <property type="entry name" value="Tricorn_2nd"/>
    <property type="match status" value="1"/>
</dbReference>
<evidence type="ECO:0000256" key="9">
    <source>
        <dbReference type="PIRSR" id="PIRSR036421-3"/>
    </source>
</evidence>
<proteinExistence type="inferred from homology"/>
<dbReference type="SMART" id="SM00245">
    <property type="entry name" value="TSPc"/>
    <property type="match status" value="1"/>
</dbReference>
<evidence type="ECO:0000256" key="4">
    <source>
        <dbReference type="ARBA" id="ARBA00022670"/>
    </source>
</evidence>
<keyword evidence="13" id="KW-1185">Reference proteome</keyword>
<evidence type="ECO:0000256" key="10">
    <source>
        <dbReference type="SAM" id="MobiDB-lite"/>
    </source>
</evidence>
<evidence type="ECO:0000313" key="13">
    <source>
        <dbReference type="Proteomes" id="UP000321617"/>
    </source>
</evidence>
<evidence type="ECO:0000256" key="8">
    <source>
        <dbReference type="PIRSR" id="PIRSR036421-1"/>
    </source>
</evidence>
<dbReference type="Pfam" id="PF26549">
    <property type="entry name" value="Tricorn_N"/>
    <property type="match status" value="1"/>
</dbReference>
<organism evidence="12 13">
    <name type="scientific">Stackebrandtia albiflava</name>
    <dbReference type="NCBI Taxonomy" id="406432"/>
    <lineage>
        <taxon>Bacteria</taxon>
        <taxon>Bacillati</taxon>
        <taxon>Actinomycetota</taxon>
        <taxon>Actinomycetes</taxon>
        <taxon>Glycomycetales</taxon>
        <taxon>Glycomycetaceae</taxon>
        <taxon>Stackebrandtia</taxon>
    </lineage>
</organism>
<dbReference type="GO" id="GO:0008236">
    <property type="term" value="F:serine-type peptidase activity"/>
    <property type="evidence" value="ECO:0007669"/>
    <property type="project" value="UniProtKB-UniRule"/>
</dbReference>
<protein>
    <recommendedName>
        <fullName evidence="7">Tricorn protease homolog</fullName>
        <ecNumber evidence="7">3.4.21.-</ecNumber>
    </recommendedName>
</protein>
<feature type="compositionally biased region" description="Pro residues" evidence="10">
    <location>
        <begin position="1093"/>
        <end position="1105"/>
    </location>
</feature>
<dbReference type="PANTHER" id="PTHR43253">
    <property type="entry name" value="TRICORN PROTEASE HOMOLOG 2-RELATED"/>
    <property type="match status" value="1"/>
</dbReference>
<dbReference type="InterPro" id="IPR036034">
    <property type="entry name" value="PDZ_sf"/>
</dbReference>
<dbReference type="RefSeq" id="WP_147143153.1">
    <property type="nucleotide sequence ID" value="NZ_BAABIJ010000005.1"/>
</dbReference>
<dbReference type="SUPFAM" id="SSF52096">
    <property type="entry name" value="ClpP/crotonase"/>
    <property type="match status" value="1"/>
</dbReference>
<dbReference type="InterPro" id="IPR029414">
    <property type="entry name" value="Tricorn_PDZ"/>
</dbReference>
<keyword evidence="5 7" id="KW-0378">Hydrolase</keyword>
<keyword evidence="3 7" id="KW-0963">Cytoplasm</keyword>
<feature type="compositionally biased region" description="Basic and acidic residues" evidence="10">
    <location>
        <begin position="532"/>
        <end position="548"/>
    </location>
</feature>
<evidence type="ECO:0000256" key="6">
    <source>
        <dbReference type="ARBA" id="ARBA00022825"/>
    </source>
</evidence>
<feature type="region of interest" description="Disordered" evidence="10">
    <location>
        <begin position="1074"/>
        <end position="1105"/>
    </location>
</feature>
<evidence type="ECO:0000256" key="5">
    <source>
        <dbReference type="ARBA" id="ARBA00022801"/>
    </source>
</evidence>
<dbReference type="Proteomes" id="UP000321617">
    <property type="component" value="Unassembled WGS sequence"/>
</dbReference>
<feature type="compositionally biased region" description="Acidic residues" evidence="10">
    <location>
        <begin position="550"/>
        <end position="564"/>
    </location>
</feature>
<dbReference type="GO" id="GO:0006508">
    <property type="term" value="P:proteolysis"/>
    <property type="evidence" value="ECO:0007669"/>
    <property type="project" value="UniProtKB-UniRule"/>
</dbReference>
<dbReference type="Pfam" id="PF03572">
    <property type="entry name" value="Peptidase_S41"/>
    <property type="match status" value="1"/>
</dbReference>
<dbReference type="InterPro" id="IPR005151">
    <property type="entry name" value="Tail-specific_protease"/>
</dbReference>
<feature type="active site" description="Nucleophile" evidence="8">
    <location>
        <position position="982"/>
    </location>
</feature>
<evidence type="ECO:0000256" key="3">
    <source>
        <dbReference type="ARBA" id="ARBA00022490"/>
    </source>
</evidence>
<comment type="function">
    <text evidence="7">Degrades oligopeptides.</text>
</comment>
<dbReference type="Gene3D" id="2.130.10.10">
    <property type="entry name" value="YVTN repeat-like/Quinoprotein amine dehydrogenase"/>
    <property type="match status" value="1"/>
</dbReference>
<feature type="active site" description="Charge relay system" evidence="8">
    <location>
        <position position="757"/>
    </location>
</feature>
<dbReference type="Gene3D" id="3.30.750.44">
    <property type="match status" value="1"/>
</dbReference>
<feature type="domain" description="Tail specific protease" evidence="11">
    <location>
        <begin position="847"/>
        <end position="1051"/>
    </location>
</feature>
<dbReference type="EC" id="3.4.21.-" evidence="7"/>
<dbReference type="EMBL" id="VLLL01000009">
    <property type="protein sequence ID" value="TWJ07876.1"/>
    <property type="molecule type" value="Genomic_DNA"/>
</dbReference>
<keyword evidence="6 7" id="KW-0720">Serine protease</keyword>
<dbReference type="InterPro" id="IPR012393">
    <property type="entry name" value="Tricorn_protease"/>
</dbReference>
<evidence type="ECO:0000313" key="12">
    <source>
        <dbReference type="EMBL" id="TWJ07876.1"/>
    </source>
</evidence>
<dbReference type="PANTHER" id="PTHR43253:SF1">
    <property type="entry name" value="TRICORN PROTEASE HOMOLOG 2-RELATED"/>
    <property type="match status" value="1"/>
</dbReference>
<dbReference type="SUPFAM" id="SSF82171">
    <property type="entry name" value="DPP6 N-terminal domain-like"/>
    <property type="match status" value="1"/>
</dbReference>